<feature type="compositionally biased region" description="Low complexity" evidence="2">
    <location>
        <begin position="278"/>
        <end position="299"/>
    </location>
</feature>
<feature type="domain" description="CBM20" evidence="3">
    <location>
        <begin position="20"/>
        <end position="124"/>
    </location>
</feature>
<dbReference type="InterPro" id="IPR002044">
    <property type="entry name" value="CBM20"/>
</dbReference>
<dbReference type="EMBL" id="QOKY01000154">
    <property type="protein sequence ID" value="RMZ56017.1"/>
    <property type="molecule type" value="Genomic_DNA"/>
</dbReference>
<dbReference type="Proteomes" id="UP000279271">
    <property type="component" value="Unassembled WGS sequence"/>
</dbReference>
<evidence type="ECO:0000313" key="4">
    <source>
        <dbReference type="EMBL" id="RMZ56017.1"/>
    </source>
</evidence>
<dbReference type="InterPro" id="IPR013783">
    <property type="entry name" value="Ig-like_fold"/>
</dbReference>
<dbReference type="PANTHER" id="PTHR15048">
    <property type="entry name" value="STARCH-BINDING DOMAIN-CONTAINING PROTEIN 1"/>
    <property type="match status" value="1"/>
</dbReference>
<dbReference type="Gene3D" id="2.60.40.10">
    <property type="entry name" value="Immunoglobulins"/>
    <property type="match status" value="1"/>
</dbReference>
<sequence>MVVPPSGMEGVVLQPRAPSQGVGGTARVHFTLCFRTDWGQRLRIVGSQEGLGNWRLADGHNMKWTTGDNWVAEVDLPTGTVYEYKFVVVDHASGHALAWQSGNNSVLALRPEDRSVDVFDNWGGEPGAQLVADGAKPLTREQRLLSWATEMEASMVGQRQELRRARMELVAAQEDARKAREESKRMYARLAESEAARIAAATDLRAAETTNKVLTAQLNEVNTSFKSALETAADLLQAISTRPRPRRASAKAGTAVDADKAAAAAVSGGAGTPFGSAAGVAGGQVSEPTAEPAAEPAAASKPGPGSWRRDLKEQPGMQGFEII</sequence>
<proteinExistence type="predicted"/>
<dbReference type="CDD" id="cd05467">
    <property type="entry name" value="CBM20"/>
    <property type="match status" value="1"/>
</dbReference>
<evidence type="ECO:0000259" key="3">
    <source>
        <dbReference type="PROSITE" id="PS51166"/>
    </source>
</evidence>
<dbReference type="PANTHER" id="PTHR15048:SF0">
    <property type="entry name" value="STARCH-BINDING DOMAIN-CONTAINING PROTEIN 1"/>
    <property type="match status" value="1"/>
</dbReference>
<evidence type="ECO:0000313" key="5">
    <source>
        <dbReference type="Proteomes" id="UP000279271"/>
    </source>
</evidence>
<feature type="region of interest" description="Disordered" evidence="2">
    <location>
        <begin position="278"/>
        <end position="323"/>
    </location>
</feature>
<accession>A0A3M7L0A3</accession>
<reference evidence="5" key="1">
    <citation type="journal article" date="2018" name="Algal Res.">
        <title>Characterization of plant carbon substrate utilization by Auxenochlorella protothecoides.</title>
        <authorList>
            <person name="Vogler B.W."/>
            <person name="Starkenburg S.R."/>
            <person name="Sudasinghe N."/>
            <person name="Schambach J.Y."/>
            <person name="Rollin J.A."/>
            <person name="Pattathil S."/>
            <person name="Barry A.N."/>
        </authorList>
    </citation>
    <scope>NUCLEOTIDE SEQUENCE [LARGE SCALE GENOMIC DNA]</scope>
    <source>
        <strain evidence="5">UTEX 25</strain>
    </source>
</reference>
<dbReference type="AlphaFoldDB" id="A0A3M7L0A3"/>
<evidence type="ECO:0000256" key="2">
    <source>
        <dbReference type="SAM" id="MobiDB-lite"/>
    </source>
</evidence>
<dbReference type="GO" id="GO:0016020">
    <property type="term" value="C:membrane"/>
    <property type="evidence" value="ECO:0007669"/>
    <property type="project" value="TreeGrafter"/>
</dbReference>
<dbReference type="SUPFAM" id="SSF49452">
    <property type="entry name" value="Starch-binding domain-like"/>
    <property type="match status" value="1"/>
</dbReference>
<dbReference type="InterPro" id="IPR013784">
    <property type="entry name" value="Carb-bd-like_fold"/>
</dbReference>
<dbReference type="SMART" id="SM01065">
    <property type="entry name" value="CBM_2"/>
    <property type="match status" value="1"/>
</dbReference>
<dbReference type="Pfam" id="PF00686">
    <property type="entry name" value="CBM_20"/>
    <property type="match status" value="1"/>
</dbReference>
<dbReference type="GO" id="GO:2001070">
    <property type="term" value="F:starch binding"/>
    <property type="evidence" value="ECO:0007669"/>
    <property type="project" value="InterPro"/>
</dbReference>
<comment type="caution">
    <text evidence="4">The sequence shown here is derived from an EMBL/GenBank/DDBJ whole genome shotgun (WGS) entry which is preliminary data.</text>
</comment>
<keyword evidence="1" id="KW-0175">Coiled coil</keyword>
<evidence type="ECO:0000256" key="1">
    <source>
        <dbReference type="SAM" id="Coils"/>
    </source>
</evidence>
<gene>
    <name evidence="4" type="ORF">APUTEX25_004441</name>
</gene>
<dbReference type="PROSITE" id="PS51166">
    <property type="entry name" value="CBM20"/>
    <property type="match status" value="1"/>
</dbReference>
<feature type="coiled-coil region" evidence="1">
    <location>
        <begin position="155"/>
        <end position="196"/>
    </location>
</feature>
<protein>
    <recommendedName>
        <fullName evidence="3">CBM20 domain-containing protein</fullName>
    </recommendedName>
</protein>
<organism evidence="4 5">
    <name type="scientific">Auxenochlorella protothecoides</name>
    <name type="common">Green microalga</name>
    <name type="synonym">Chlorella protothecoides</name>
    <dbReference type="NCBI Taxonomy" id="3075"/>
    <lineage>
        <taxon>Eukaryota</taxon>
        <taxon>Viridiplantae</taxon>
        <taxon>Chlorophyta</taxon>
        <taxon>core chlorophytes</taxon>
        <taxon>Trebouxiophyceae</taxon>
        <taxon>Chlorellales</taxon>
        <taxon>Chlorellaceae</taxon>
        <taxon>Auxenochlorella</taxon>
    </lineage>
</organism>
<name>A0A3M7L0A3_AUXPR</name>